<dbReference type="GO" id="GO:2000142">
    <property type="term" value="P:regulation of DNA-templated transcription initiation"/>
    <property type="evidence" value="ECO:0007669"/>
    <property type="project" value="TreeGrafter"/>
</dbReference>
<dbReference type="InterPro" id="IPR005119">
    <property type="entry name" value="LysR_subst-bd"/>
</dbReference>
<dbReference type="PRINTS" id="PR00039">
    <property type="entry name" value="HTHLYSR"/>
</dbReference>
<protein>
    <submittedName>
        <fullName evidence="7">LysR family transcriptional regulator</fullName>
    </submittedName>
</protein>
<evidence type="ECO:0000256" key="4">
    <source>
        <dbReference type="ARBA" id="ARBA00023159"/>
    </source>
</evidence>
<evidence type="ECO:0000256" key="1">
    <source>
        <dbReference type="ARBA" id="ARBA00009437"/>
    </source>
</evidence>
<dbReference type="AlphaFoldDB" id="A0A6C1KEC2"/>
<name>A0A6C1KEC2_XANAU</name>
<evidence type="ECO:0000313" key="7">
    <source>
        <dbReference type="EMBL" id="TLX41594.1"/>
    </source>
</evidence>
<dbReference type="GO" id="GO:0003700">
    <property type="term" value="F:DNA-binding transcription factor activity"/>
    <property type="evidence" value="ECO:0007669"/>
    <property type="project" value="InterPro"/>
</dbReference>
<comment type="similarity">
    <text evidence="1">Belongs to the LysR transcriptional regulatory family.</text>
</comment>
<evidence type="ECO:0000256" key="2">
    <source>
        <dbReference type="ARBA" id="ARBA00023015"/>
    </source>
</evidence>
<sequence>MIIDPKWELFVRVAQIGNFTRAAEHLDCPQSVLSRQIGVLETQCGQRLFRRTGRGVVLTDFGEIVFARIRPLMDEAARLVVDIRAVGNEPMGEVRVGLLPSLTPTLAGPLFQTLRDQCPLVRLHFMDGDSAHLGEWLKQGRLDLSLLLREDSEARPGEPCMAEISLHLIGVPGDPITSQNQVRFADLEGLPLIVPAPPHLLRARLDLLAKKQVVELNVAMEADSVLLQQELAIAGAGYAIVASTTVAARVASGLLSSCPIIEPRLMRQVVLGTTQMRPRTSATREVARILFQLRDRIFCSR</sequence>
<dbReference type="EMBL" id="VAUP01000037">
    <property type="protein sequence ID" value="TLX41594.1"/>
    <property type="molecule type" value="Genomic_DNA"/>
</dbReference>
<dbReference type="SUPFAM" id="SSF53850">
    <property type="entry name" value="Periplasmic binding protein-like II"/>
    <property type="match status" value="1"/>
</dbReference>
<dbReference type="InterPro" id="IPR000847">
    <property type="entry name" value="LysR_HTH_N"/>
</dbReference>
<evidence type="ECO:0000256" key="5">
    <source>
        <dbReference type="ARBA" id="ARBA00023163"/>
    </source>
</evidence>
<dbReference type="OrthoDB" id="8479357at2"/>
<proteinExistence type="inferred from homology"/>
<organism evidence="7 8">
    <name type="scientific">Xanthobacter autotrophicus</name>
    <dbReference type="NCBI Taxonomy" id="280"/>
    <lineage>
        <taxon>Bacteria</taxon>
        <taxon>Pseudomonadati</taxon>
        <taxon>Pseudomonadota</taxon>
        <taxon>Alphaproteobacteria</taxon>
        <taxon>Hyphomicrobiales</taxon>
        <taxon>Xanthobacteraceae</taxon>
        <taxon>Xanthobacter</taxon>
    </lineage>
</organism>
<accession>A0A6C1KEC2</accession>
<comment type="caution">
    <text evidence="7">The sequence shown here is derived from an EMBL/GenBank/DDBJ whole genome shotgun (WGS) entry which is preliminary data.</text>
</comment>
<dbReference type="PANTHER" id="PTHR30293">
    <property type="entry name" value="TRANSCRIPTIONAL REGULATORY PROTEIN NAC-RELATED"/>
    <property type="match status" value="1"/>
</dbReference>
<dbReference type="Pfam" id="PF00126">
    <property type="entry name" value="HTH_1"/>
    <property type="match status" value="1"/>
</dbReference>
<dbReference type="Gene3D" id="3.40.190.10">
    <property type="entry name" value="Periplasmic binding protein-like II"/>
    <property type="match status" value="2"/>
</dbReference>
<keyword evidence="5" id="KW-0804">Transcription</keyword>
<dbReference type="GO" id="GO:0003677">
    <property type="term" value="F:DNA binding"/>
    <property type="evidence" value="ECO:0007669"/>
    <property type="project" value="UniProtKB-KW"/>
</dbReference>
<dbReference type="InterPro" id="IPR036388">
    <property type="entry name" value="WH-like_DNA-bd_sf"/>
</dbReference>
<evidence type="ECO:0000259" key="6">
    <source>
        <dbReference type="PROSITE" id="PS50931"/>
    </source>
</evidence>
<dbReference type="Proteomes" id="UP000305131">
    <property type="component" value="Unassembled WGS sequence"/>
</dbReference>
<evidence type="ECO:0000313" key="8">
    <source>
        <dbReference type="Proteomes" id="UP000305131"/>
    </source>
</evidence>
<dbReference type="InterPro" id="IPR036390">
    <property type="entry name" value="WH_DNA-bd_sf"/>
</dbReference>
<dbReference type="Pfam" id="PF03466">
    <property type="entry name" value="LysR_substrate"/>
    <property type="match status" value="1"/>
</dbReference>
<dbReference type="FunFam" id="1.10.10.10:FF:000001">
    <property type="entry name" value="LysR family transcriptional regulator"/>
    <property type="match status" value="1"/>
</dbReference>
<evidence type="ECO:0000256" key="3">
    <source>
        <dbReference type="ARBA" id="ARBA00023125"/>
    </source>
</evidence>
<keyword evidence="3" id="KW-0238">DNA-binding</keyword>
<dbReference type="PROSITE" id="PS50931">
    <property type="entry name" value="HTH_LYSR"/>
    <property type="match status" value="1"/>
</dbReference>
<dbReference type="Gene3D" id="1.10.10.10">
    <property type="entry name" value="Winged helix-like DNA-binding domain superfamily/Winged helix DNA-binding domain"/>
    <property type="match status" value="1"/>
</dbReference>
<feature type="domain" description="HTH lysR-type" evidence="6">
    <location>
        <begin position="1"/>
        <end position="59"/>
    </location>
</feature>
<keyword evidence="2" id="KW-0805">Transcription regulation</keyword>
<dbReference type="SUPFAM" id="SSF46785">
    <property type="entry name" value="Winged helix' DNA-binding domain"/>
    <property type="match status" value="1"/>
</dbReference>
<reference evidence="7 8" key="1">
    <citation type="submission" date="2019-05" db="EMBL/GenBank/DDBJ databases">
        <authorList>
            <person name="Zhou X."/>
        </authorList>
    </citation>
    <scope>NUCLEOTIDE SEQUENCE [LARGE SCALE GENOMIC DNA]</scope>
    <source>
        <strain evidence="7 8">DSM 432</strain>
    </source>
</reference>
<gene>
    <name evidence="7" type="ORF">FBQ73_18130</name>
</gene>
<keyword evidence="4" id="KW-0010">Activator</keyword>
<dbReference type="PANTHER" id="PTHR30293:SF0">
    <property type="entry name" value="NITROGEN ASSIMILATION REGULATORY PROTEIN NAC"/>
    <property type="match status" value="1"/>
</dbReference>